<evidence type="ECO:0000313" key="2">
    <source>
        <dbReference type="EMBL" id="MFG1374182.1"/>
    </source>
</evidence>
<protein>
    <submittedName>
        <fullName evidence="2">Uncharacterized protein</fullName>
    </submittedName>
</protein>
<evidence type="ECO:0000256" key="1">
    <source>
        <dbReference type="SAM" id="SignalP"/>
    </source>
</evidence>
<evidence type="ECO:0000313" key="3">
    <source>
        <dbReference type="Proteomes" id="UP001604002"/>
    </source>
</evidence>
<keyword evidence="1" id="KW-0732">Signal</keyword>
<proteinExistence type="predicted"/>
<reference evidence="2 3" key="1">
    <citation type="submission" date="2024-02" db="EMBL/GenBank/DDBJ databases">
        <title>Expansion and revision of Xanthobacter and proposal of Roseixanthobacter gen. nov.</title>
        <authorList>
            <person name="Soltysiak M.P.M."/>
            <person name="Jalihal A."/>
            <person name="Ory A."/>
            <person name="Chrisophersen C."/>
            <person name="Lee A.D."/>
            <person name="Boulton J."/>
            <person name="Springer M."/>
        </authorList>
    </citation>
    <scope>NUCLEOTIDE SEQUENCE [LARGE SCALE GENOMIC DNA]</scope>
    <source>
        <strain evidence="2 3">23A</strain>
    </source>
</reference>
<dbReference type="RefSeq" id="WP_393993845.1">
    <property type="nucleotide sequence ID" value="NZ_JBAFVH010000010.1"/>
</dbReference>
<accession>A0ABW7A0C7</accession>
<feature type="chain" id="PRO_5045498705" evidence="1">
    <location>
        <begin position="23"/>
        <end position="62"/>
    </location>
</feature>
<keyword evidence="3" id="KW-1185">Reference proteome</keyword>
<gene>
    <name evidence="2" type="ORF">V5F32_18540</name>
</gene>
<dbReference type="Proteomes" id="UP001604002">
    <property type="component" value="Unassembled WGS sequence"/>
</dbReference>
<dbReference type="SUPFAM" id="SSF56349">
    <property type="entry name" value="DNA breaking-rejoining enzymes"/>
    <property type="match status" value="1"/>
</dbReference>
<dbReference type="EMBL" id="JBAFVH010000010">
    <property type="protein sequence ID" value="MFG1374182.1"/>
    <property type="molecule type" value="Genomic_DNA"/>
</dbReference>
<dbReference type="InterPro" id="IPR011010">
    <property type="entry name" value="DNA_brk_join_enz"/>
</dbReference>
<sequence>MRPTLFQANRMLAVVGSMYSFAASRGLVAKGVNPAIGIEKYTEQGRERYLSSKELARPGDAI</sequence>
<organism evidence="2 3">
    <name type="scientific">Xanthobacter oligotrophicus</name>
    <dbReference type="NCBI Taxonomy" id="2607286"/>
    <lineage>
        <taxon>Bacteria</taxon>
        <taxon>Pseudomonadati</taxon>
        <taxon>Pseudomonadota</taxon>
        <taxon>Alphaproteobacteria</taxon>
        <taxon>Hyphomicrobiales</taxon>
        <taxon>Xanthobacteraceae</taxon>
        <taxon>Xanthobacter</taxon>
    </lineage>
</organism>
<name>A0ABW7A0C7_9HYPH</name>
<comment type="caution">
    <text evidence="2">The sequence shown here is derived from an EMBL/GenBank/DDBJ whole genome shotgun (WGS) entry which is preliminary data.</text>
</comment>
<feature type="signal peptide" evidence="1">
    <location>
        <begin position="1"/>
        <end position="22"/>
    </location>
</feature>